<dbReference type="SUPFAM" id="SSF103025">
    <property type="entry name" value="Folate-binding domain"/>
    <property type="match status" value="1"/>
</dbReference>
<evidence type="ECO:0000259" key="3">
    <source>
        <dbReference type="Pfam" id="PF17806"/>
    </source>
</evidence>
<reference evidence="4" key="1">
    <citation type="submission" date="2018-05" db="EMBL/GenBank/DDBJ databases">
        <authorList>
            <person name="Lanie J.A."/>
            <person name="Ng W.-L."/>
            <person name="Kazmierczak K.M."/>
            <person name="Andrzejewski T.M."/>
            <person name="Davidsen T.M."/>
            <person name="Wayne K.J."/>
            <person name="Tettelin H."/>
            <person name="Glass J.I."/>
            <person name="Rusch D."/>
            <person name="Podicherti R."/>
            <person name="Tsui H.-C.T."/>
            <person name="Winkler M.E."/>
        </authorList>
    </citation>
    <scope>NUCLEOTIDE SEQUENCE</scope>
</reference>
<gene>
    <name evidence="4" type="ORF">METZ01_LOCUS367882</name>
</gene>
<sequence length="306" mass="34061">QNDVTTLDVALSIREGYRSIEHIKRYTAMGFGTDQGKTGNINGIAVAAELLEISMSEVGTTTFRPAYTGVDFGAMAGREIGGFFDPQRYTTIHDSHIASGAEFEVVGQWYRPWYYPKAGENIHQAVHRECLAARTSLGMMDASTLGKIDVQGSDAREFLSRIYTNAWMKLAPGSCRYGLMCNEKGMIIDDGVSTCINDNHFIMTTTTGGAASVYSALEMWLQTEWSDLDVHLNSVTDQYSTVAVVGPNARKLMKSLCQDVDFERENFKFMQWRQGTVCGVDARIMRISFSGELAYEINVEANYGRY</sequence>
<feature type="domain" description="SoxA A3" evidence="3">
    <location>
        <begin position="1"/>
        <end position="78"/>
    </location>
</feature>
<protein>
    <recommendedName>
        <fullName evidence="5">Aminomethyltransferase folate-binding domain-containing protein</fullName>
    </recommendedName>
</protein>
<dbReference type="InterPro" id="IPR006222">
    <property type="entry name" value="GCVT_N"/>
</dbReference>
<evidence type="ECO:0008006" key="5">
    <source>
        <dbReference type="Google" id="ProtNLM"/>
    </source>
</evidence>
<dbReference type="PANTHER" id="PTHR43757">
    <property type="entry name" value="AMINOMETHYLTRANSFERASE"/>
    <property type="match status" value="1"/>
</dbReference>
<dbReference type="InterPro" id="IPR028896">
    <property type="entry name" value="GcvT/YgfZ/DmdA"/>
</dbReference>
<organism evidence="4">
    <name type="scientific">marine metagenome</name>
    <dbReference type="NCBI Taxonomy" id="408172"/>
    <lineage>
        <taxon>unclassified sequences</taxon>
        <taxon>metagenomes</taxon>
        <taxon>ecological metagenomes</taxon>
    </lineage>
</organism>
<dbReference type="InterPro" id="IPR027266">
    <property type="entry name" value="TrmE/GcvT-like"/>
</dbReference>
<dbReference type="EMBL" id="UINC01132606">
    <property type="protein sequence ID" value="SVD15028.1"/>
    <property type="molecule type" value="Genomic_DNA"/>
</dbReference>
<feature type="non-terminal residue" evidence="4">
    <location>
        <position position="1"/>
    </location>
</feature>
<dbReference type="Gene3D" id="3.30.1360.120">
    <property type="entry name" value="Probable tRNA modification gtpase trme, domain 1"/>
    <property type="match status" value="1"/>
</dbReference>
<evidence type="ECO:0000259" key="2">
    <source>
        <dbReference type="Pfam" id="PF01571"/>
    </source>
</evidence>
<dbReference type="AlphaFoldDB" id="A0A382T0T8"/>
<feature type="domain" description="GCVT N-terminal" evidence="2">
    <location>
        <begin position="92"/>
        <end position="305"/>
    </location>
</feature>
<keyword evidence="1" id="KW-0560">Oxidoreductase</keyword>
<accession>A0A382T0T8</accession>
<name>A0A382T0T8_9ZZZZ</name>
<evidence type="ECO:0000313" key="4">
    <source>
        <dbReference type="EMBL" id="SVD15028.1"/>
    </source>
</evidence>
<dbReference type="Pfam" id="PF17806">
    <property type="entry name" value="SO_alpha_A3"/>
    <property type="match status" value="1"/>
</dbReference>
<proteinExistence type="predicted"/>
<dbReference type="InterPro" id="IPR041117">
    <property type="entry name" value="SoxA_A3"/>
</dbReference>
<dbReference type="Pfam" id="PF01571">
    <property type="entry name" value="GCV_T"/>
    <property type="match status" value="1"/>
</dbReference>
<feature type="non-terminal residue" evidence="4">
    <location>
        <position position="306"/>
    </location>
</feature>
<dbReference type="PANTHER" id="PTHR43757:SF2">
    <property type="entry name" value="AMINOMETHYLTRANSFERASE, MITOCHONDRIAL"/>
    <property type="match status" value="1"/>
</dbReference>
<dbReference type="GO" id="GO:0016491">
    <property type="term" value="F:oxidoreductase activity"/>
    <property type="evidence" value="ECO:0007669"/>
    <property type="project" value="UniProtKB-KW"/>
</dbReference>
<evidence type="ECO:0000256" key="1">
    <source>
        <dbReference type="ARBA" id="ARBA00023002"/>
    </source>
</evidence>